<dbReference type="PROSITE" id="PS50262">
    <property type="entry name" value="G_PROTEIN_RECEP_F1_2"/>
    <property type="match status" value="1"/>
</dbReference>
<dbReference type="Proteomes" id="UP000784294">
    <property type="component" value="Unassembled WGS sequence"/>
</dbReference>
<gene>
    <name evidence="7" type="ORF">PXEA_LOCUS29649</name>
</gene>
<dbReference type="PRINTS" id="PR00237">
    <property type="entry name" value="GPCRRHODOPSN"/>
</dbReference>
<feature type="transmembrane region" description="Helical" evidence="5">
    <location>
        <begin position="92"/>
        <end position="112"/>
    </location>
</feature>
<dbReference type="InterPro" id="IPR000276">
    <property type="entry name" value="GPCR_Rhodpsn"/>
</dbReference>
<keyword evidence="3 5" id="KW-1133">Transmembrane helix</keyword>
<feature type="transmembrane region" description="Helical" evidence="5">
    <location>
        <begin position="170"/>
        <end position="190"/>
    </location>
</feature>
<keyword evidence="2 5" id="KW-0812">Transmembrane</keyword>
<dbReference type="InterPro" id="IPR052954">
    <property type="entry name" value="GPCR-Ligand_Int"/>
</dbReference>
<feature type="transmembrane region" description="Helical" evidence="5">
    <location>
        <begin position="599"/>
        <end position="621"/>
    </location>
</feature>
<dbReference type="GO" id="GO:0016020">
    <property type="term" value="C:membrane"/>
    <property type="evidence" value="ECO:0007669"/>
    <property type="project" value="UniProtKB-SubCell"/>
</dbReference>
<evidence type="ECO:0000313" key="8">
    <source>
        <dbReference type="Proteomes" id="UP000784294"/>
    </source>
</evidence>
<keyword evidence="8" id="KW-1185">Reference proteome</keyword>
<feature type="transmembrane region" description="Helical" evidence="5">
    <location>
        <begin position="124"/>
        <end position="149"/>
    </location>
</feature>
<sequence>MKPYMLLVSSPSTSNILDHTNISFSGISILPRGGDGKPERPACEEEERALYLVRLICTQIMIPIISVVGVTSNLLNIIVLTRPCMQSSTNMYLRAVAVCDLLYGLSVLPLALRSSLEARAAYMLLLPYLMALGNLWSNTAGWLTCTFTVERYIAVSAPMLARKLCTRQRSRWVIAIVCACCFLLTLPDFFQMTLKTKLTETSIDNQTKGIYSSKTNNIMAEYLAVIKFGVNATLPAAYNYSTVRQKGVCSESMYKLGNSKYGNWLDASGWPYCISALFVFLPLITLGVFNILLIRSVIRANRRRRGMGIQKFQFRSQDSTLKIKSMERIDSIATAEKYGNSPDTQLASSTDNPVDEMTISILKPRLGTIFSQRKKPNSKLHKSTISSRELAYQSGYFQWRRRNQPHNNAKIVKANEVKKGIQRESSMRLNYAYPPATDSSCIGDPWWCCICFSLRNWRVSSDWRDRGENVEVSDPEMAKSQSRLGINGLGNARLLMLNNHLSQSPYITGTLLSDVKNIGEMNHKCFFTSKRVKTKDIEDEKTDAVCSEQGVAGYTGSGEGSALVTGACSIGGSAGTGLFGSTGTSFGPGGGQERQRITVMLIAVVVAFCLLNVPSALISLMRHVRNAPVSVTSKANSSKTVDHHWEKQLQIAGNFSNLFLVVNSALNFFFYSWLSLRFRRTFRHLLGCKCANKPERILSLKSSLTHLSNIRTSYHIKVLNNIVEL</sequence>
<comment type="subcellular location">
    <subcellularLocation>
        <location evidence="1">Membrane</location>
    </subcellularLocation>
</comment>
<dbReference type="PANTHER" id="PTHR46641:SF22">
    <property type="entry name" value="PROCTOLIN RECEPTOR, ISOFORM A"/>
    <property type="match status" value="1"/>
</dbReference>
<evidence type="ECO:0000313" key="7">
    <source>
        <dbReference type="EMBL" id="VEL36209.1"/>
    </source>
</evidence>
<dbReference type="Gene3D" id="1.20.1070.10">
    <property type="entry name" value="Rhodopsin 7-helix transmembrane proteins"/>
    <property type="match status" value="2"/>
</dbReference>
<evidence type="ECO:0000259" key="6">
    <source>
        <dbReference type="PROSITE" id="PS50262"/>
    </source>
</evidence>
<keyword evidence="4 5" id="KW-0472">Membrane</keyword>
<dbReference type="InterPro" id="IPR017452">
    <property type="entry name" value="GPCR_Rhodpsn_7TM"/>
</dbReference>
<evidence type="ECO:0000256" key="3">
    <source>
        <dbReference type="ARBA" id="ARBA00022989"/>
    </source>
</evidence>
<dbReference type="SUPFAM" id="SSF81321">
    <property type="entry name" value="Family A G protein-coupled receptor-like"/>
    <property type="match status" value="1"/>
</dbReference>
<name>A0A448XGF3_9PLAT</name>
<dbReference type="PANTHER" id="PTHR46641">
    <property type="entry name" value="FMRFAMIDE RECEPTOR-RELATED"/>
    <property type="match status" value="1"/>
</dbReference>
<evidence type="ECO:0000256" key="1">
    <source>
        <dbReference type="ARBA" id="ARBA00004370"/>
    </source>
</evidence>
<evidence type="ECO:0000256" key="5">
    <source>
        <dbReference type="SAM" id="Phobius"/>
    </source>
</evidence>
<feature type="domain" description="G-protein coupled receptors family 1 profile" evidence="6">
    <location>
        <begin position="72"/>
        <end position="671"/>
    </location>
</feature>
<evidence type="ECO:0000256" key="2">
    <source>
        <dbReference type="ARBA" id="ARBA00022692"/>
    </source>
</evidence>
<dbReference type="EMBL" id="CAAALY010251657">
    <property type="protein sequence ID" value="VEL36209.1"/>
    <property type="molecule type" value="Genomic_DNA"/>
</dbReference>
<protein>
    <recommendedName>
        <fullName evidence="6">G-protein coupled receptors family 1 profile domain-containing protein</fullName>
    </recommendedName>
</protein>
<reference evidence="7" key="1">
    <citation type="submission" date="2018-11" db="EMBL/GenBank/DDBJ databases">
        <authorList>
            <consortium name="Pathogen Informatics"/>
        </authorList>
    </citation>
    <scope>NUCLEOTIDE SEQUENCE</scope>
</reference>
<proteinExistence type="predicted"/>
<feature type="transmembrane region" description="Helical" evidence="5">
    <location>
        <begin position="60"/>
        <end position="80"/>
    </location>
</feature>
<dbReference type="CDD" id="cd14978">
    <property type="entry name" value="7tmA_FMRFamide_R-like"/>
    <property type="match status" value="1"/>
</dbReference>
<feature type="transmembrane region" description="Helical" evidence="5">
    <location>
        <begin position="655"/>
        <end position="674"/>
    </location>
</feature>
<dbReference type="Pfam" id="PF00001">
    <property type="entry name" value="7tm_1"/>
    <property type="match status" value="1"/>
</dbReference>
<dbReference type="GO" id="GO:0004930">
    <property type="term" value="F:G protein-coupled receptor activity"/>
    <property type="evidence" value="ECO:0007669"/>
    <property type="project" value="InterPro"/>
</dbReference>
<dbReference type="OrthoDB" id="10011262at2759"/>
<organism evidence="7 8">
    <name type="scientific">Protopolystoma xenopodis</name>
    <dbReference type="NCBI Taxonomy" id="117903"/>
    <lineage>
        <taxon>Eukaryota</taxon>
        <taxon>Metazoa</taxon>
        <taxon>Spiralia</taxon>
        <taxon>Lophotrochozoa</taxon>
        <taxon>Platyhelminthes</taxon>
        <taxon>Monogenea</taxon>
        <taxon>Polyopisthocotylea</taxon>
        <taxon>Polystomatidea</taxon>
        <taxon>Polystomatidae</taxon>
        <taxon>Protopolystoma</taxon>
    </lineage>
</organism>
<comment type="caution">
    <text evidence="7">The sequence shown here is derived from an EMBL/GenBank/DDBJ whole genome shotgun (WGS) entry which is preliminary data.</text>
</comment>
<evidence type="ECO:0000256" key="4">
    <source>
        <dbReference type="ARBA" id="ARBA00023136"/>
    </source>
</evidence>
<dbReference type="AlphaFoldDB" id="A0A448XGF3"/>
<feature type="transmembrane region" description="Helical" evidence="5">
    <location>
        <begin position="269"/>
        <end position="294"/>
    </location>
</feature>
<accession>A0A448XGF3</accession>